<comment type="similarity">
    <text evidence="2">Belongs to the alkaline phosphatase family.</text>
</comment>
<organism evidence="4 5">
    <name type="scientific">Linnemannia gamsii</name>
    <dbReference type="NCBI Taxonomy" id="64522"/>
    <lineage>
        <taxon>Eukaryota</taxon>
        <taxon>Fungi</taxon>
        <taxon>Fungi incertae sedis</taxon>
        <taxon>Mucoromycota</taxon>
        <taxon>Mortierellomycotina</taxon>
        <taxon>Mortierellomycetes</taxon>
        <taxon>Mortierellales</taxon>
        <taxon>Mortierellaceae</taxon>
        <taxon>Linnemannia</taxon>
    </lineage>
</organism>
<name>A0ABQ7KBJ4_9FUNG</name>
<evidence type="ECO:0000313" key="5">
    <source>
        <dbReference type="Proteomes" id="UP001194696"/>
    </source>
</evidence>
<dbReference type="Proteomes" id="UP001194696">
    <property type="component" value="Unassembled WGS sequence"/>
</dbReference>
<keyword evidence="5" id="KW-1185">Reference proteome</keyword>
<dbReference type="SMART" id="SM00098">
    <property type="entry name" value="alkPPc"/>
    <property type="match status" value="1"/>
</dbReference>
<evidence type="ECO:0000313" key="4">
    <source>
        <dbReference type="EMBL" id="KAG0294976.1"/>
    </source>
</evidence>
<dbReference type="Pfam" id="PF00245">
    <property type="entry name" value="Alk_phosphatase"/>
    <property type="match status" value="1"/>
</dbReference>
<feature type="chain" id="PRO_5045474651" description="alkaline phosphatase" evidence="3">
    <location>
        <begin position="22"/>
        <end position="666"/>
    </location>
</feature>
<evidence type="ECO:0000256" key="3">
    <source>
        <dbReference type="SAM" id="SignalP"/>
    </source>
</evidence>
<dbReference type="PANTHER" id="PTHR11596:SF72">
    <property type="entry name" value="ALKALINE PHOSPHATASE"/>
    <property type="match status" value="1"/>
</dbReference>
<protein>
    <recommendedName>
        <fullName evidence="1">alkaline phosphatase</fullName>
        <ecNumber evidence="1">3.1.3.1</ecNumber>
    </recommendedName>
</protein>
<comment type="caution">
    <text evidence="4">The sequence shown here is derived from an EMBL/GenBank/DDBJ whole genome shotgun (WGS) entry which is preliminary data.</text>
</comment>
<keyword evidence="3" id="KW-0732">Signal</keyword>
<feature type="signal peptide" evidence="3">
    <location>
        <begin position="1"/>
        <end position="21"/>
    </location>
</feature>
<reference evidence="4 5" key="1">
    <citation type="journal article" date="2020" name="Fungal Divers.">
        <title>Resolving the Mortierellaceae phylogeny through synthesis of multi-gene phylogenetics and phylogenomics.</title>
        <authorList>
            <person name="Vandepol N."/>
            <person name="Liber J."/>
            <person name="Desiro A."/>
            <person name="Na H."/>
            <person name="Kennedy M."/>
            <person name="Barry K."/>
            <person name="Grigoriev I.V."/>
            <person name="Miller A.N."/>
            <person name="O'Donnell K."/>
            <person name="Stajich J.E."/>
            <person name="Bonito G."/>
        </authorList>
    </citation>
    <scope>NUCLEOTIDE SEQUENCE [LARGE SCALE GENOMIC DNA]</scope>
    <source>
        <strain evidence="4 5">AD045</strain>
    </source>
</reference>
<dbReference type="PRINTS" id="PR00113">
    <property type="entry name" value="ALKPHPHTASE"/>
</dbReference>
<evidence type="ECO:0000256" key="2">
    <source>
        <dbReference type="RuleBase" id="RU003946"/>
    </source>
</evidence>
<gene>
    <name evidence="4" type="ORF">BGZ96_000114</name>
</gene>
<dbReference type="SUPFAM" id="SSF53649">
    <property type="entry name" value="Alkaline phosphatase-like"/>
    <property type="match status" value="1"/>
</dbReference>
<dbReference type="CDD" id="cd16012">
    <property type="entry name" value="ALP"/>
    <property type="match status" value="1"/>
</dbReference>
<proteinExistence type="inferred from homology"/>
<dbReference type="Gene3D" id="3.40.720.10">
    <property type="entry name" value="Alkaline Phosphatase, subunit A"/>
    <property type="match status" value="2"/>
</dbReference>
<dbReference type="EMBL" id="JAAAIM010000100">
    <property type="protein sequence ID" value="KAG0294976.1"/>
    <property type="molecule type" value="Genomic_DNA"/>
</dbReference>
<accession>A0ABQ7KBJ4</accession>
<dbReference type="PANTHER" id="PTHR11596">
    <property type="entry name" value="ALKALINE PHOSPHATASE"/>
    <property type="match status" value="1"/>
</dbReference>
<dbReference type="EC" id="3.1.3.1" evidence="1"/>
<dbReference type="InterPro" id="IPR017850">
    <property type="entry name" value="Alkaline_phosphatase_core_sf"/>
</dbReference>
<evidence type="ECO:0000256" key="1">
    <source>
        <dbReference type="ARBA" id="ARBA00012647"/>
    </source>
</evidence>
<dbReference type="InterPro" id="IPR001952">
    <property type="entry name" value="Alkaline_phosphatase"/>
</dbReference>
<sequence length="666" mass="72792">MVKAISFALLSLATAVSAVAALDPAGQFKRLGACPTLGCVFPPDNAEFLAGSNFDVRVEVHAEDDAKPNTKYSLTIEKLKGSQKSNKHGKAKAVDFSKWTKVKASAQESWDFSYTKDASAYWKYLDGDKNARTSVHVASTAWRKVHISEPGTYKVVLKYNDGKKTEAIWTVNPVQKRKAKNVILFIGDGMTSAMITAARLISKPHTSGKYTKHMQMDQFPVLGHVMTHSLDSLITDSANSASAYNTGHKSSAGALGVYPDSSASPFDDPKQELLAELLRRRSKKNGGAGGVGIVTTAEVQDATPAAVYAHTRNRDEKATIVNQMIRGPNPVVADVILGGGGKYFHAKTGGKSLNGTDYYAAYSKERGYKVVNDRSSLLKYKGKDPLLGIFHAGNMDVWLDRNVYKANIKGATDPTGTGKTALDQPNLDEMVLKGLEVLDKRHRKEGWFLMAEAASVDKMMHPLDYDRALADLLELDSTIGKTKEWLKRNKLDKDTLILVTADHAHSFDVYGSVDTQYFNSFSDSEELEKKNSIGTYENSGWPSYVDSNGDGFPDKWDVRYTLAAGTAAFPTHREDFQVSINGTRVPAVATTTSHHHWTIYDANPDFDVHGINKPATMSRNESVGVHSLQDVPVFASGPGSNLFAGIQDNTEIFHKIAEVLGLGEQK</sequence>